<organism evidence="3 4">
    <name type="scientific">Candidatus Methylocalor cossyra</name>
    <dbReference type="NCBI Taxonomy" id="3108543"/>
    <lineage>
        <taxon>Bacteria</taxon>
        <taxon>Pseudomonadati</taxon>
        <taxon>Pseudomonadota</taxon>
        <taxon>Gammaproteobacteria</taxon>
        <taxon>Methylococcales</taxon>
        <taxon>Methylococcaceae</taxon>
        <taxon>Candidatus Methylocalor</taxon>
    </lineage>
</organism>
<feature type="signal peptide" evidence="2">
    <location>
        <begin position="1"/>
        <end position="19"/>
    </location>
</feature>
<keyword evidence="4" id="KW-1185">Reference proteome</keyword>
<evidence type="ECO:0000313" key="3">
    <source>
        <dbReference type="EMBL" id="CAL1241734.1"/>
    </source>
</evidence>
<name>A0ABM9NM68_9GAMM</name>
<protein>
    <recommendedName>
        <fullName evidence="5">Lipoprotein</fullName>
    </recommendedName>
</protein>
<evidence type="ECO:0000256" key="1">
    <source>
        <dbReference type="SAM" id="MobiDB-lite"/>
    </source>
</evidence>
<accession>A0ABM9NM68</accession>
<dbReference type="EMBL" id="OZ026884">
    <property type="protein sequence ID" value="CAL1241734.1"/>
    <property type="molecule type" value="Genomic_DNA"/>
</dbReference>
<dbReference type="Proteomes" id="UP001497493">
    <property type="component" value="Chromosome"/>
</dbReference>
<feature type="chain" id="PRO_5046967169" description="Lipoprotein" evidence="2">
    <location>
        <begin position="20"/>
        <end position="68"/>
    </location>
</feature>
<sequence>MTAVPRWLGLGLIAATAAACGLGAPSRHTVLSPAQAARHHSRDWIIRQAPVGAPRAHGERTDEETPVP</sequence>
<dbReference type="PROSITE" id="PS51257">
    <property type="entry name" value="PROKAR_LIPOPROTEIN"/>
    <property type="match status" value="1"/>
</dbReference>
<evidence type="ECO:0000313" key="4">
    <source>
        <dbReference type="Proteomes" id="UP001497493"/>
    </source>
</evidence>
<evidence type="ECO:0008006" key="5">
    <source>
        <dbReference type="Google" id="ProtNLM"/>
    </source>
</evidence>
<gene>
    <name evidence="3" type="ORF">MECH1_V1_2958</name>
</gene>
<dbReference type="RefSeq" id="WP_348758227.1">
    <property type="nucleotide sequence ID" value="NZ_OZ026884.1"/>
</dbReference>
<evidence type="ECO:0000256" key="2">
    <source>
        <dbReference type="SAM" id="SignalP"/>
    </source>
</evidence>
<keyword evidence="2" id="KW-0732">Signal</keyword>
<feature type="region of interest" description="Disordered" evidence="1">
    <location>
        <begin position="49"/>
        <end position="68"/>
    </location>
</feature>
<reference evidence="3 4" key="1">
    <citation type="submission" date="2024-04" db="EMBL/GenBank/DDBJ databases">
        <authorList>
            <person name="Cremers G."/>
        </authorList>
    </citation>
    <scope>NUCLEOTIDE SEQUENCE [LARGE SCALE GENOMIC DNA]</scope>
    <source>
        <strain evidence="3">MeCH1-AG</strain>
    </source>
</reference>
<proteinExistence type="predicted"/>